<organism evidence="1">
    <name type="scientific">mine drainage metagenome</name>
    <dbReference type="NCBI Taxonomy" id="410659"/>
    <lineage>
        <taxon>unclassified sequences</taxon>
        <taxon>metagenomes</taxon>
        <taxon>ecological metagenomes</taxon>
    </lineage>
</organism>
<proteinExistence type="predicted"/>
<dbReference type="Gene3D" id="2.40.50.100">
    <property type="match status" value="1"/>
</dbReference>
<dbReference type="Gene3D" id="2.40.30.170">
    <property type="match status" value="1"/>
</dbReference>
<dbReference type="Gene3D" id="1.10.287.470">
    <property type="entry name" value="Helix hairpin bin"/>
    <property type="match status" value="1"/>
</dbReference>
<dbReference type="PANTHER" id="PTHR30469">
    <property type="entry name" value="MULTIDRUG RESISTANCE PROTEIN MDTA"/>
    <property type="match status" value="1"/>
</dbReference>
<dbReference type="SUPFAM" id="SSF111369">
    <property type="entry name" value="HlyD-like secretion proteins"/>
    <property type="match status" value="1"/>
</dbReference>
<dbReference type="EMBL" id="MLJW01000162">
    <property type="protein sequence ID" value="OIQ95677.1"/>
    <property type="molecule type" value="Genomic_DNA"/>
</dbReference>
<dbReference type="PANTHER" id="PTHR30469:SF15">
    <property type="entry name" value="HLYD FAMILY OF SECRETION PROTEINS"/>
    <property type="match status" value="1"/>
</dbReference>
<evidence type="ECO:0000313" key="1">
    <source>
        <dbReference type="EMBL" id="OIQ95677.1"/>
    </source>
</evidence>
<sequence>MKAPTPLLLAALAGALLPASSARADSPAAALAPSPWVALARGRVEPTGGIIQVASARDGLVKAVLVSEGDHVTQGQALVQLGDDDARLNLALAGRESAQAEAALAPLQLREAAARREVERLTPLVADQLANAADLDRAREQEALAKAGLDEARAACDAAKARLDIARHEVDARIVRAPVAGRILRCLVKPGEGVSTQLPSTLFWLAPDGPLTVVAQLDEPSSRLVRPGDQAEIVPDSSNDRVATARVQSVGLVFGPRRPATDDPAERQDLRVVDCRLTIEGHPDGLMIGERVVVRFLRAGSPAR</sequence>
<dbReference type="GO" id="GO:0015562">
    <property type="term" value="F:efflux transmembrane transporter activity"/>
    <property type="evidence" value="ECO:0007669"/>
    <property type="project" value="TreeGrafter"/>
</dbReference>
<accession>A0A1J5S5T2</accession>
<dbReference type="GO" id="GO:1990281">
    <property type="term" value="C:efflux pump complex"/>
    <property type="evidence" value="ECO:0007669"/>
    <property type="project" value="TreeGrafter"/>
</dbReference>
<gene>
    <name evidence="1" type="primary">aaeA_4</name>
    <name evidence="1" type="ORF">GALL_223530</name>
</gene>
<protein>
    <submittedName>
        <fullName evidence="1">p-hydroxybenzoic acid efflux pump subunit AaeA</fullName>
    </submittedName>
</protein>
<comment type="caution">
    <text evidence="1">The sequence shown here is derived from an EMBL/GenBank/DDBJ whole genome shotgun (WGS) entry which is preliminary data.</text>
</comment>
<name>A0A1J5S5T2_9ZZZZ</name>
<dbReference type="AlphaFoldDB" id="A0A1J5S5T2"/>
<reference evidence="1" key="1">
    <citation type="submission" date="2016-10" db="EMBL/GenBank/DDBJ databases">
        <title>Sequence of Gallionella enrichment culture.</title>
        <authorList>
            <person name="Poehlein A."/>
            <person name="Muehling M."/>
            <person name="Daniel R."/>
        </authorList>
    </citation>
    <scope>NUCLEOTIDE SEQUENCE</scope>
</reference>